<dbReference type="Pfam" id="PF04577">
    <property type="entry name" value="Glyco_transf_61"/>
    <property type="match status" value="1"/>
</dbReference>
<accession>A0A839ZAA9</accession>
<sequence length="439" mass="48851">MIFEALMIDSKSTEIRERIATSNIYPYAPAAAGGFFNIKLEYLEKDAALGVADRFGEALLGQPNLGRTMALRSLYEQASASETFFQQVWPRGSHTVRMPLVWGVGRQPDVRVPQRQIFCATLSDALVTGRSGMIRIGNSVVVDYFDDELKDWPVDFRFDPIIFAHTDDEAVVVGAGDDAPEISEAISLLGCTSFAFGHWISEYIPKYLIFKKIGAPDGIPILIDADLPPQQREAMASYTQGRHPIIEVAGFSSVRVHKLWVVSTLGFVPILPKPGTPIGLNHISPPADFVADLFRDIAGTLPTIPFGGSRLYLARKPSLHRRLINHEEITDICKSRGFEIVYPEEHSFERQLSLIRIADYIVGPDGSALLMAVHARPGTKLLIMNHPFLENLPTLTHILEEIGLDVQILEGECTRYDPSYRKFSDYRIEPTSLTAILDS</sequence>
<dbReference type="EMBL" id="JACICD010000004">
    <property type="protein sequence ID" value="MBB3771669.1"/>
    <property type="molecule type" value="Genomic_DNA"/>
</dbReference>
<feature type="domain" description="Glycosyltransferase 61 catalytic" evidence="1">
    <location>
        <begin position="196"/>
        <end position="381"/>
    </location>
</feature>
<gene>
    <name evidence="2" type="ORF">FHS55_002278</name>
</gene>
<name>A0A839ZAA9_9HYPH</name>
<evidence type="ECO:0000313" key="3">
    <source>
        <dbReference type="Proteomes" id="UP000533469"/>
    </source>
</evidence>
<comment type="caution">
    <text evidence="2">The sequence shown here is derived from an EMBL/GenBank/DDBJ whole genome shotgun (WGS) entry which is preliminary data.</text>
</comment>
<evidence type="ECO:0000259" key="1">
    <source>
        <dbReference type="Pfam" id="PF04577"/>
    </source>
</evidence>
<organism evidence="2 3">
    <name type="scientific">Ancylobacter tetraedralis</name>
    <dbReference type="NCBI Taxonomy" id="217068"/>
    <lineage>
        <taxon>Bacteria</taxon>
        <taxon>Pseudomonadati</taxon>
        <taxon>Pseudomonadota</taxon>
        <taxon>Alphaproteobacteria</taxon>
        <taxon>Hyphomicrobiales</taxon>
        <taxon>Xanthobacteraceae</taxon>
        <taxon>Ancylobacter</taxon>
    </lineage>
</organism>
<proteinExistence type="predicted"/>
<dbReference type="InterPro" id="IPR049625">
    <property type="entry name" value="Glyco_transf_61_cat"/>
</dbReference>
<dbReference type="RefSeq" id="WP_183189860.1">
    <property type="nucleotide sequence ID" value="NZ_JACICD010000004.1"/>
</dbReference>
<keyword evidence="3" id="KW-1185">Reference proteome</keyword>
<reference evidence="2 3" key="1">
    <citation type="submission" date="2020-08" db="EMBL/GenBank/DDBJ databases">
        <title>Genomic Encyclopedia of Type Strains, Phase IV (KMG-IV): sequencing the most valuable type-strain genomes for metagenomic binning, comparative biology and taxonomic classification.</title>
        <authorList>
            <person name="Goeker M."/>
        </authorList>
    </citation>
    <scope>NUCLEOTIDE SEQUENCE [LARGE SCALE GENOMIC DNA]</scope>
    <source>
        <strain evidence="2 3">DSM 5895</strain>
    </source>
</reference>
<protein>
    <recommendedName>
        <fullName evidence="1">Glycosyltransferase 61 catalytic domain-containing protein</fullName>
    </recommendedName>
</protein>
<dbReference type="AlphaFoldDB" id="A0A839ZAA9"/>
<dbReference type="GO" id="GO:0016757">
    <property type="term" value="F:glycosyltransferase activity"/>
    <property type="evidence" value="ECO:0007669"/>
    <property type="project" value="InterPro"/>
</dbReference>
<dbReference type="Proteomes" id="UP000533469">
    <property type="component" value="Unassembled WGS sequence"/>
</dbReference>
<evidence type="ECO:0000313" key="2">
    <source>
        <dbReference type="EMBL" id="MBB3771669.1"/>
    </source>
</evidence>